<feature type="transmembrane region" description="Helical" evidence="6">
    <location>
        <begin position="99"/>
        <end position="125"/>
    </location>
</feature>
<evidence type="ECO:0000256" key="3">
    <source>
        <dbReference type="ARBA" id="ARBA00022989"/>
    </source>
</evidence>
<feature type="compositionally biased region" description="Low complexity" evidence="5">
    <location>
        <begin position="756"/>
        <end position="794"/>
    </location>
</feature>
<feature type="transmembrane region" description="Helical" evidence="6">
    <location>
        <begin position="311"/>
        <end position="334"/>
    </location>
</feature>
<feature type="compositionally biased region" description="Polar residues" evidence="5">
    <location>
        <begin position="804"/>
        <end position="820"/>
    </location>
</feature>
<keyword evidence="4 6" id="KW-0472">Membrane</keyword>
<dbReference type="OrthoDB" id="10061608at2759"/>
<feature type="compositionally biased region" description="Polar residues" evidence="5">
    <location>
        <begin position="830"/>
        <end position="844"/>
    </location>
</feature>
<feature type="transmembrane region" description="Helical" evidence="6">
    <location>
        <begin position="424"/>
        <end position="450"/>
    </location>
</feature>
<dbReference type="Gene3D" id="1.20.1070.10">
    <property type="entry name" value="Rhodopsin 7-helix transmembrane proteins"/>
    <property type="match status" value="1"/>
</dbReference>
<feature type="compositionally biased region" description="Basic and acidic residues" evidence="5">
    <location>
        <begin position="721"/>
        <end position="731"/>
    </location>
</feature>
<reference evidence="8" key="1">
    <citation type="submission" date="2021-02" db="EMBL/GenBank/DDBJ databases">
        <authorList>
            <person name="Nowell W R."/>
        </authorList>
    </citation>
    <scope>NUCLEOTIDE SEQUENCE</scope>
</reference>
<proteinExistence type="predicted"/>
<keyword evidence="2 6" id="KW-0812">Transmembrane</keyword>
<feature type="compositionally biased region" description="Basic residues" evidence="5">
    <location>
        <begin position="883"/>
        <end position="911"/>
    </location>
</feature>
<feature type="transmembrane region" description="Helical" evidence="6">
    <location>
        <begin position="282"/>
        <end position="305"/>
    </location>
</feature>
<gene>
    <name evidence="8" type="ORF">VCS650_LOCUS11804</name>
</gene>
<feature type="transmembrane region" description="Helical" evidence="6">
    <location>
        <begin position="137"/>
        <end position="158"/>
    </location>
</feature>
<dbReference type="Proteomes" id="UP000663891">
    <property type="component" value="Unassembled WGS sequence"/>
</dbReference>
<feature type="transmembrane region" description="Helical" evidence="6">
    <location>
        <begin position="495"/>
        <end position="524"/>
    </location>
</feature>
<evidence type="ECO:0000259" key="7">
    <source>
        <dbReference type="PROSITE" id="PS50262"/>
    </source>
</evidence>
<feature type="region of interest" description="Disordered" evidence="5">
    <location>
        <begin position="656"/>
        <end position="919"/>
    </location>
</feature>
<evidence type="ECO:0000313" key="9">
    <source>
        <dbReference type="Proteomes" id="UP000663891"/>
    </source>
</evidence>
<dbReference type="PROSITE" id="PS50262">
    <property type="entry name" value="G_PROTEIN_RECEP_F1_2"/>
    <property type="match status" value="1"/>
</dbReference>
<feature type="transmembrane region" description="Helical" evidence="6">
    <location>
        <begin position="355"/>
        <end position="377"/>
    </location>
</feature>
<feature type="domain" description="G-protein coupled receptors family 1 profile" evidence="7">
    <location>
        <begin position="118"/>
        <end position="521"/>
    </location>
</feature>
<feature type="transmembrane region" description="Helical" evidence="6">
    <location>
        <begin position="217"/>
        <end position="238"/>
    </location>
</feature>
<comment type="caution">
    <text evidence="8">The sequence shown here is derived from an EMBL/GenBank/DDBJ whole genome shotgun (WGS) entry which is preliminary data.</text>
</comment>
<keyword evidence="3 6" id="KW-1133">Transmembrane helix</keyword>
<dbReference type="InterPro" id="IPR017452">
    <property type="entry name" value="GPCR_Rhodpsn_7TM"/>
</dbReference>
<accession>A0A814CLR7</accession>
<dbReference type="EMBL" id="CAJNON010000089">
    <property type="protein sequence ID" value="CAF0946326.1"/>
    <property type="molecule type" value="Genomic_DNA"/>
</dbReference>
<feature type="compositionally biased region" description="Basic and acidic residues" evidence="5">
    <location>
        <begin position="673"/>
        <end position="682"/>
    </location>
</feature>
<feature type="transmembrane region" description="Helical" evidence="6">
    <location>
        <begin position="471"/>
        <end position="489"/>
    </location>
</feature>
<organism evidence="8 9">
    <name type="scientific">Adineta steineri</name>
    <dbReference type="NCBI Taxonomy" id="433720"/>
    <lineage>
        <taxon>Eukaryota</taxon>
        <taxon>Metazoa</taxon>
        <taxon>Spiralia</taxon>
        <taxon>Gnathifera</taxon>
        <taxon>Rotifera</taxon>
        <taxon>Eurotatoria</taxon>
        <taxon>Bdelloidea</taxon>
        <taxon>Adinetida</taxon>
        <taxon>Adinetidae</taxon>
        <taxon>Adineta</taxon>
    </lineage>
</organism>
<dbReference type="AlphaFoldDB" id="A0A814CLR7"/>
<feature type="compositionally biased region" description="Basic and acidic residues" evidence="5">
    <location>
        <begin position="845"/>
        <end position="859"/>
    </location>
</feature>
<name>A0A814CLR7_9BILA</name>
<sequence>MSSNSHPSFRTYFNDKVKKKLKSNITSSIRERLISNETYHDVRDKYRNFTDIAKNRTGFDKLLNKTKDLLPGVFSSKRNETLPKGFYDSLFSPESAEDVYIKVALICLWIIAILCIIPTIITIFIPNKNKQTKTNGVKMIFFHVFLCEFFYLIYILLSMINVTQTNQLNSFMCQFANYGMYVTIPIMHFALLFLSLERITKLCKTTMTWTKIFTNPCLIQVILFVIWFIFTAIILAILFSKNLFSFKSIMGKVTDIAPPLLHDITKKIQSPYRCSIDGRLSSVFKILFIILFVILIVLFIKSMIVSICYSFFTPTCCMYVTIPIMHFALLLLSLERITKLCKTTMTWTKIFTNPCLIQVILFVIWFIFTAIILAILFSKNLFSFKSIVNKVTDIAPPLLHDITKKIQSPYRCSIDGRLSSVFKILFIILFVILIVLFIKSMIVSICYSFFTPTCCKSEGKKTKQNDLHITLLYVIFLLVNLFFSFPFYFVRLSSVFKILFIILFVILIVLFIKSMIVSICYSFFTPTCCKSEGKKTKQNDLHITLLYVIFLLVNLFFSFPFYFVSMAQSILTRLSSTKDTFSMSLKICFLLRISSIILQCLAFSTIESNSWHLLSRLLYRSTCKKIPALNQGFVYTEKSKSTKKGSNEDVYHHSYNLGDVVTNDTENEDVDGDNNRVRAIDKTDDEDDDDVFLPGPVIKPLNTKKSERKVKPSTDQDDTDEEKRITKRSTETKNINNNSRQNRNKSEEEEERVPLKNKTTKSSINNSTSKQISNKKSISQPTPSTSNNIKTSKSSTDRPIPKHQSVQRPSSLDDISNASVDSDDKIKPYSTISQAHAATDSSLNQEKRTTTKLTNEHRPPRQQYRKKHPQVSRPASTISVSRSQRKTSKKRSTSPRTVRKHSTKSKHHRSKIHDNADEV</sequence>
<evidence type="ECO:0000313" key="8">
    <source>
        <dbReference type="EMBL" id="CAF0946326.1"/>
    </source>
</evidence>
<protein>
    <recommendedName>
        <fullName evidence="7">G-protein coupled receptors family 1 profile domain-containing protein</fullName>
    </recommendedName>
</protein>
<evidence type="ECO:0000256" key="2">
    <source>
        <dbReference type="ARBA" id="ARBA00022692"/>
    </source>
</evidence>
<feature type="transmembrane region" description="Helical" evidence="6">
    <location>
        <begin position="545"/>
        <end position="563"/>
    </location>
</feature>
<dbReference type="CDD" id="cd00637">
    <property type="entry name" value="7tm_classA_rhodopsin-like"/>
    <property type="match status" value="1"/>
</dbReference>
<evidence type="ECO:0000256" key="4">
    <source>
        <dbReference type="ARBA" id="ARBA00023136"/>
    </source>
</evidence>
<evidence type="ECO:0000256" key="1">
    <source>
        <dbReference type="ARBA" id="ARBA00004370"/>
    </source>
</evidence>
<dbReference type="GO" id="GO:0016020">
    <property type="term" value="C:membrane"/>
    <property type="evidence" value="ECO:0007669"/>
    <property type="project" value="UniProtKB-SubCell"/>
</dbReference>
<feature type="transmembrane region" description="Helical" evidence="6">
    <location>
        <begin position="178"/>
        <end position="196"/>
    </location>
</feature>
<comment type="subcellular location">
    <subcellularLocation>
        <location evidence="1">Membrane</location>
    </subcellularLocation>
</comment>
<evidence type="ECO:0000256" key="5">
    <source>
        <dbReference type="SAM" id="MobiDB-lite"/>
    </source>
</evidence>
<evidence type="ECO:0000256" key="6">
    <source>
        <dbReference type="SAM" id="Phobius"/>
    </source>
</evidence>